<dbReference type="InterPro" id="IPR000390">
    <property type="entry name" value="Small_drug/metabolite_transptr"/>
</dbReference>
<name>A0A841FKV3_9ACTN</name>
<reference evidence="9 10" key="1">
    <citation type="submission" date="2020-08" db="EMBL/GenBank/DDBJ databases">
        <title>Genomic Encyclopedia of Type Strains, Phase IV (KMG-IV): sequencing the most valuable type-strain genomes for metagenomic binning, comparative biology and taxonomic classification.</title>
        <authorList>
            <person name="Goeker M."/>
        </authorList>
    </citation>
    <scope>NUCLEOTIDE SEQUENCE [LARGE SCALE GENOMIC DNA]</scope>
    <source>
        <strain evidence="9 10">YIM 65646</strain>
    </source>
</reference>
<evidence type="ECO:0000256" key="2">
    <source>
        <dbReference type="ARBA" id="ARBA00022448"/>
    </source>
</evidence>
<dbReference type="EMBL" id="JACHGT010000003">
    <property type="protein sequence ID" value="MBB6033817.1"/>
    <property type="molecule type" value="Genomic_DNA"/>
</dbReference>
<evidence type="ECO:0000313" key="10">
    <source>
        <dbReference type="Proteomes" id="UP000548476"/>
    </source>
</evidence>
<keyword evidence="2" id="KW-0813">Transport</keyword>
<feature type="transmembrane region" description="Helical" evidence="8">
    <location>
        <begin position="29"/>
        <end position="50"/>
    </location>
</feature>
<comment type="subcellular location">
    <subcellularLocation>
        <location evidence="1 7">Cell membrane</location>
        <topology evidence="1 7">Multi-pass membrane protein</topology>
    </subcellularLocation>
</comment>
<dbReference type="PANTHER" id="PTHR30561">
    <property type="entry name" value="SMR FAMILY PROTON-DEPENDENT DRUG EFFLUX TRANSPORTER SUGE"/>
    <property type="match status" value="1"/>
</dbReference>
<dbReference type="PANTHER" id="PTHR30561:SF1">
    <property type="entry name" value="MULTIDRUG TRANSPORTER EMRE"/>
    <property type="match status" value="1"/>
</dbReference>
<proteinExistence type="inferred from homology"/>
<evidence type="ECO:0000256" key="5">
    <source>
        <dbReference type="ARBA" id="ARBA00022989"/>
    </source>
</evidence>
<dbReference type="RefSeq" id="WP_184786676.1">
    <property type="nucleotide sequence ID" value="NZ_BONT01000013.1"/>
</dbReference>
<evidence type="ECO:0000256" key="4">
    <source>
        <dbReference type="ARBA" id="ARBA00022692"/>
    </source>
</evidence>
<organism evidence="9 10">
    <name type="scientific">Phytomonospora endophytica</name>
    <dbReference type="NCBI Taxonomy" id="714109"/>
    <lineage>
        <taxon>Bacteria</taxon>
        <taxon>Bacillati</taxon>
        <taxon>Actinomycetota</taxon>
        <taxon>Actinomycetes</taxon>
        <taxon>Micromonosporales</taxon>
        <taxon>Micromonosporaceae</taxon>
        <taxon>Phytomonospora</taxon>
    </lineage>
</organism>
<dbReference type="GO" id="GO:0005886">
    <property type="term" value="C:plasma membrane"/>
    <property type="evidence" value="ECO:0007669"/>
    <property type="project" value="UniProtKB-SubCell"/>
</dbReference>
<dbReference type="Proteomes" id="UP000548476">
    <property type="component" value="Unassembled WGS sequence"/>
</dbReference>
<protein>
    <submittedName>
        <fullName evidence="9">Small multidrug resistance pump</fullName>
    </submittedName>
</protein>
<dbReference type="SUPFAM" id="SSF103481">
    <property type="entry name" value="Multidrug resistance efflux transporter EmrE"/>
    <property type="match status" value="1"/>
</dbReference>
<keyword evidence="5 8" id="KW-1133">Transmembrane helix</keyword>
<accession>A0A841FKV3</accession>
<dbReference type="Pfam" id="PF00893">
    <property type="entry name" value="Multi_Drug_Res"/>
    <property type="match status" value="1"/>
</dbReference>
<gene>
    <name evidence="9" type="ORF">HNR73_001667</name>
</gene>
<dbReference type="GO" id="GO:0022857">
    <property type="term" value="F:transmembrane transporter activity"/>
    <property type="evidence" value="ECO:0007669"/>
    <property type="project" value="InterPro"/>
</dbReference>
<evidence type="ECO:0000256" key="1">
    <source>
        <dbReference type="ARBA" id="ARBA00004651"/>
    </source>
</evidence>
<feature type="transmembrane region" description="Helical" evidence="8">
    <location>
        <begin position="57"/>
        <end position="78"/>
    </location>
</feature>
<dbReference type="Gene3D" id="1.10.3730.20">
    <property type="match status" value="1"/>
</dbReference>
<comment type="caution">
    <text evidence="9">The sequence shown here is derived from an EMBL/GenBank/DDBJ whole genome shotgun (WGS) entry which is preliminary data.</text>
</comment>
<sequence length="109" mass="10728">MAWGLLGVAVVTEVVATLSLRGMAGGGKGWLVAVVVVGYVVSFSVMALALRSLNVGVAYAIWSGVGTAGVSLAAVWLFGERLNAVAVGGMALIVAGVVVLVSSGATSHG</sequence>
<evidence type="ECO:0000256" key="6">
    <source>
        <dbReference type="ARBA" id="ARBA00023136"/>
    </source>
</evidence>
<keyword evidence="6 8" id="KW-0472">Membrane</keyword>
<dbReference type="InterPro" id="IPR037185">
    <property type="entry name" value="EmrE-like"/>
</dbReference>
<evidence type="ECO:0000256" key="7">
    <source>
        <dbReference type="RuleBase" id="RU003942"/>
    </source>
</evidence>
<feature type="transmembrane region" description="Helical" evidence="8">
    <location>
        <begin position="84"/>
        <end position="105"/>
    </location>
</feature>
<keyword evidence="10" id="KW-1185">Reference proteome</keyword>
<dbReference type="InterPro" id="IPR045324">
    <property type="entry name" value="Small_multidrug_res"/>
</dbReference>
<dbReference type="AlphaFoldDB" id="A0A841FKV3"/>
<evidence type="ECO:0000313" key="9">
    <source>
        <dbReference type="EMBL" id="MBB6033817.1"/>
    </source>
</evidence>
<keyword evidence="3" id="KW-1003">Cell membrane</keyword>
<comment type="similarity">
    <text evidence="7">Belongs to the drug/metabolite transporter (DMT) superfamily. Small multidrug resistance (SMR) (TC 2.A.7.1) family.</text>
</comment>
<keyword evidence="4 7" id="KW-0812">Transmembrane</keyword>
<evidence type="ECO:0000256" key="3">
    <source>
        <dbReference type="ARBA" id="ARBA00022475"/>
    </source>
</evidence>
<evidence type="ECO:0000256" key="8">
    <source>
        <dbReference type="SAM" id="Phobius"/>
    </source>
</evidence>